<dbReference type="SUPFAM" id="SSF54197">
    <property type="entry name" value="HIT-like"/>
    <property type="match status" value="1"/>
</dbReference>
<evidence type="ECO:0000256" key="14">
    <source>
        <dbReference type="ARBA" id="ARBA00023136"/>
    </source>
</evidence>
<dbReference type="InterPro" id="IPR036265">
    <property type="entry name" value="HIT-like_sf"/>
</dbReference>
<feature type="signal peptide" evidence="19">
    <location>
        <begin position="1"/>
        <end position="25"/>
    </location>
</feature>
<evidence type="ECO:0000256" key="7">
    <source>
        <dbReference type="ARBA" id="ARBA00019608"/>
    </source>
</evidence>
<evidence type="ECO:0000313" key="21">
    <source>
        <dbReference type="Proteomes" id="UP000248395"/>
    </source>
</evidence>
<dbReference type="OrthoDB" id="481399at2"/>
<keyword evidence="11" id="KW-0378">Hydrolase</keyword>
<dbReference type="EMBL" id="QJKC01000002">
    <property type="protein sequence ID" value="PXX50620.1"/>
    <property type="molecule type" value="Genomic_DNA"/>
</dbReference>
<evidence type="ECO:0000256" key="4">
    <source>
        <dbReference type="ARBA" id="ARBA00005189"/>
    </source>
</evidence>
<accession>A0A318K868</accession>
<comment type="similarity">
    <text evidence="5">Belongs to the Cdh family.</text>
</comment>
<evidence type="ECO:0000256" key="6">
    <source>
        <dbReference type="ARBA" id="ARBA00012375"/>
    </source>
</evidence>
<feature type="chain" id="PRO_5016411286" description="CDP-diacylglycerol pyrophosphatase" evidence="19">
    <location>
        <begin position="26"/>
        <end position="260"/>
    </location>
</feature>
<organism evidence="20 21">
    <name type="scientific">Aquitalea magnusonii</name>
    <dbReference type="NCBI Taxonomy" id="332411"/>
    <lineage>
        <taxon>Bacteria</taxon>
        <taxon>Pseudomonadati</taxon>
        <taxon>Pseudomonadota</taxon>
        <taxon>Betaproteobacteria</taxon>
        <taxon>Neisseriales</taxon>
        <taxon>Chromobacteriaceae</taxon>
        <taxon>Aquitalea</taxon>
    </lineage>
</organism>
<keyword evidence="16" id="KW-1208">Phospholipid metabolism</keyword>
<keyword evidence="12" id="KW-1133">Transmembrane helix</keyword>
<dbReference type="GO" id="GO:0008715">
    <property type="term" value="F:CDP-diacylglycerol diphosphatase activity"/>
    <property type="evidence" value="ECO:0007669"/>
    <property type="project" value="UniProtKB-EC"/>
</dbReference>
<evidence type="ECO:0000256" key="18">
    <source>
        <dbReference type="ARBA" id="ARBA00032892"/>
    </source>
</evidence>
<evidence type="ECO:0000313" key="20">
    <source>
        <dbReference type="EMBL" id="PXX50620.1"/>
    </source>
</evidence>
<dbReference type="EC" id="3.6.1.26" evidence="6"/>
<comment type="pathway">
    <text evidence="4">Lipid metabolism.</text>
</comment>
<evidence type="ECO:0000256" key="10">
    <source>
        <dbReference type="ARBA" id="ARBA00022692"/>
    </source>
</evidence>
<evidence type="ECO:0000256" key="5">
    <source>
        <dbReference type="ARBA" id="ARBA00006435"/>
    </source>
</evidence>
<keyword evidence="13" id="KW-0443">Lipid metabolism</keyword>
<evidence type="ECO:0000256" key="9">
    <source>
        <dbReference type="ARBA" id="ARBA00022516"/>
    </source>
</evidence>
<keyword evidence="10" id="KW-0812">Transmembrane</keyword>
<dbReference type="NCBIfam" id="NF003986">
    <property type="entry name" value="PRK05471.1-5"/>
    <property type="match status" value="1"/>
</dbReference>
<evidence type="ECO:0000256" key="15">
    <source>
        <dbReference type="ARBA" id="ARBA00023209"/>
    </source>
</evidence>
<dbReference type="RefSeq" id="WP_110312974.1">
    <property type="nucleotide sequence ID" value="NZ_QJKC01000002.1"/>
</dbReference>
<dbReference type="UniPathway" id="UPA00609">
    <property type="reaction ID" value="UER00664"/>
</dbReference>
<evidence type="ECO:0000256" key="3">
    <source>
        <dbReference type="ARBA" id="ARBA00004927"/>
    </source>
</evidence>
<evidence type="ECO:0000256" key="16">
    <source>
        <dbReference type="ARBA" id="ARBA00023264"/>
    </source>
</evidence>
<comment type="pathway">
    <text evidence="3">Phospholipid metabolism; CDP-diacylglycerol degradation; phosphatidate from CDP-diacylglycerol: step 1/1.</text>
</comment>
<keyword evidence="15" id="KW-0594">Phospholipid biosynthesis</keyword>
<evidence type="ECO:0000256" key="13">
    <source>
        <dbReference type="ARBA" id="ARBA00023098"/>
    </source>
</evidence>
<comment type="catalytic activity">
    <reaction evidence="1">
        <text>a CDP-1,2-diacyl-sn-glycerol + H2O = a 1,2-diacyl-sn-glycero-3-phosphate + CMP + 2 H(+)</text>
        <dbReference type="Rhea" id="RHEA:15221"/>
        <dbReference type="ChEBI" id="CHEBI:15377"/>
        <dbReference type="ChEBI" id="CHEBI:15378"/>
        <dbReference type="ChEBI" id="CHEBI:58332"/>
        <dbReference type="ChEBI" id="CHEBI:58608"/>
        <dbReference type="ChEBI" id="CHEBI:60377"/>
        <dbReference type="EC" id="3.6.1.26"/>
    </reaction>
</comment>
<keyword evidence="21" id="KW-1185">Reference proteome</keyword>
<dbReference type="Gene3D" id="3.30.428.30">
    <property type="entry name" value="HIT family - CDH-like"/>
    <property type="match status" value="1"/>
</dbReference>
<sequence length="260" mass="27912">MTVKIFRGSAALALLGLLVSWAVHAANADALWQIVHQQCVPHWQQAEDPAPCAQLDMAQGEAQGHAVLKDIHGVLQYLLIPTARVSGIESPLLLQADAPDYWAAAWQARRWMERLHGSPLPREALALTVNSQWGRSQNQLHIHVSCVRPELPARLQQAGIGPQWQPLPGGINGHAYLARAVPGDTLDGVQPFRLLADEVAGASGQMGSYTLAVIATRLADGPGFWLLASKADVLAGNFASSEGDVQDHDCQLLAPPVARP</sequence>
<evidence type="ECO:0000256" key="8">
    <source>
        <dbReference type="ARBA" id="ARBA00022475"/>
    </source>
</evidence>
<evidence type="ECO:0000256" key="17">
    <source>
        <dbReference type="ARBA" id="ARBA00032888"/>
    </source>
</evidence>
<evidence type="ECO:0000256" key="11">
    <source>
        <dbReference type="ARBA" id="ARBA00022801"/>
    </source>
</evidence>
<keyword evidence="14" id="KW-0472">Membrane</keyword>
<gene>
    <name evidence="20" type="ORF">DFR38_102277</name>
</gene>
<keyword evidence="9" id="KW-0444">Lipid biosynthesis</keyword>
<protein>
    <recommendedName>
        <fullName evidence="7">CDP-diacylglycerol pyrophosphatase</fullName>
        <ecNumber evidence="6">3.6.1.26</ecNumber>
    </recommendedName>
    <alternativeName>
        <fullName evidence="17">CDP-diacylglycerol phosphatidylhydrolase</fullName>
    </alternativeName>
    <alternativeName>
        <fullName evidence="18">CDP-diglyceride hydrolase</fullName>
    </alternativeName>
</protein>
<dbReference type="Proteomes" id="UP000248395">
    <property type="component" value="Unassembled WGS sequence"/>
</dbReference>
<proteinExistence type="inferred from homology"/>
<evidence type="ECO:0000256" key="12">
    <source>
        <dbReference type="ARBA" id="ARBA00022989"/>
    </source>
</evidence>
<keyword evidence="19" id="KW-0732">Signal</keyword>
<dbReference type="Pfam" id="PF02611">
    <property type="entry name" value="CDH"/>
    <property type="match status" value="1"/>
</dbReference>
<evidence type="ECO:0000256" key="19">
    <source>
        <dbReference type="SAM" id="SignalP"/>
    </source>
</evidence>
<dbReference type="GO" id="GO:0046342">
    <property type="term" value="P:CDP-diacylglycerol catabolic process"/>
    <property type="evidence" value="ECO:0007669"/>
    <property type="project" value="UniProtKB-UniPathway"/>
</dbReference>
<comment type="caution">
    <text evidence="20">The sequence shown here is derived from an EMBL/GenBank/DDBJ whole genome shotgun (WGS) entry which is preliminary data.</text>
</comment>
<keyword evidence="8" id="KW-1003">Cell membrane</keyword>
<comment type="subcellular location">
    <subcellularLocation>
        <location evidence="2">Cell membrane</location>
        <topology evidence="2">Single-pass membrane protein</topology>
    </subcellularLocation>
</comment>
<dbReference type="GO" id="GO:0005886">
    <property type="term" value="C:plasma membrane"/>
    <property type="evidence" value="ECO:0007669"/>
    <property type="project" value="UniProtKB-SubCell"/>
</dbReference>
<evidence type="ECO:0000256" key="1">
    <source>
        <dbReference type="ARBA" id="ARBA00001007"/>
    </source>
</evidence>
<dbReference type="PIRSF" id="PIRSF001273">
    <property type="entry name" value="CDH"/>
    <property type="match status" value="1"/>
</dbReference>
<evidence type="ECO:0000256" key="2">
    <source>
        <dbReference type="ARBA" id="ARBA00004162"/>
    </source>
</evidence>
<reference evidence="20 21" key="1">
    <citation type="submission" date="2018-05" db="EMBL/GenBank/DDBJ databases">
        <title>Genomic Encyclopedia of Type Strains, Phase IV (KMG-IV): sequencing the most valuable type-strain genomes for metagenomic binning, comparative biology and taxonomic classification.</title>
        <authorList>
            <person name="Goeker M."/>
        </authorList>
    </citation>
    <scope>NUCLEOTIDE SEQUENCE [LARGE SCALE GENOMIC DNA]</scope>
    <source>
        <strain evidence="20 21">DSM 25134</strain>
    </source>
</reference>
<dbReference type="GO" id="GO:0008654">
    <property type="term" value="P:phospholipid biosynthetic process"/>
    <property type="evidence" value="ECO:0007669"/>
    <property type="project" value="UniProtKB-KW"/>
</dbReference>
<dbReference type="AlphaFoldDB" id="A0A318K868"/>
<dbReference type="InterPro" id="IPR003763">
    <property type="entry name" value="CDP-diacylglyc_Pase"/>
</dbReference>
<name>A0A318K868_9NEIS</name>